<evidence type="ECO:0000256" key="3">
    <source>
        <dbReference type="PIRNR" id="PIRNR002674"/>
    </source>
</evidence>
<dbReference type="EMBL" id="JAFEMO010000004">
    <property type="protein sequence ID" value="KAH7572208.1"/>
    <property type="molecule type" value="Genomic_DNA"/>
</dbReference>
<keyword evidence="3" id="KW-0758">Storage protein</keyword>
<name>A0ABQ8I6F3_9ROSI</name>
<dbReference type="InterPro" id="IPR014403">
    <property type="entry name" value="APS1/VSP"/>
</dbReference>
<evidence type="ECO:0000256" key="1">
    <source>
        <dbReference type="ARBA" id="ARBA00022729"/>
    </source>
</evidence>
<evidence type="ECO:0000256" key="4">
    <source>
        <dbReference type="SAM" id="SignalP"/>
    </source>
</evidence>
<dbReference type="Gene3D" id="3.40.50.1000">
    <property type="entry name" value="HAD superfamily/HAD-like"/>
    <property type="match status" value="1"/>
</dbReference>
<evidence type="ECO:0000313" key="5">
    <source>
        <dbReference type="EMBL" id="KAH7572208.1"/>
    </source>
</evidence>
<evidence type="ECO:0008006" key="7">
    <source>
        <dbReference type="Google" id="ProtNLM"/>
    </source>
</evidence>
<dbReference type="PANTHER" id="PTHR31284:SF10">
    <property type="entry name" value="ACID PHOSPHATASE-LIKE PROTEIN"/>
    <property type="match status" value="1"/>
</dbReference>
<dbReference type="Pfam" id="PF03767">
    <property type="entry name" value="Acid_phosphat_B"/>
    <property type="match status" value="2"/>
</dbReference>
<sequence length="298" mass="34085">MGSGKLLLPIILHFVFISHAFAQSIIQVSPHKTRIAADHKIRVNDGLYCESWKFSIETNDAGSWNNIPSRCVKFVQDYMTGDRYLSDSDVVSEYGLDFAKTVNVSGDVKDAWVFDIDETLLSNLPYYEVHGFGYACDKGIDRDFYQMGSECNVGWTLPRDVFEWTNSFWRSEVFDENSFNDWVDLAEAPALPASLNLYNELKQLGFKIFLLTGRSEYQRNATEKNLLFSGYSGWEKLILRSHLDQGKTATVYKSEKRSELVNQGYRIHGSSGDQWSDLQGFSVAKRSFKLPNPMYYIA</sequence>
<dbReference type="PANTHER" id="PTHR31284">
    <property type="entry name" value="ACID PHOSPHATASE-LIKE PROTEIN"/>
    <property type="match status" value="1"/>
</dbReference>
<keyword evidence="2" id="KW-0325">Glycoprotein</keyword>
<comment type="caution">
    <text evidence="5">The sequence shown here is derived from an EMBL/GenBank/DDBJ whole genome shotgun (WGS) entry which is preliminary data.</text>
</comment>
<evidence type="ECO:0000256" key="2">
    <source>
        <dbReference type="ARBA" id="ARBA00023180"/>
    </source>
</evidence>
<dbReference type="SUPFAM" id="SSF56784">
    <property type="entry name" value="HAD-like"/>
    <property type="match status" value="1"/>
</dbReference>
<keyword evidence="6" id="KW-1185">Reference proteome</keyword>
<keyword evidence="1 4" id="KW-0732">Signal</keyword>
<protein>
    <recommendedName>
        <fullName evidence="7">Acid phosphatase</fullName>
    </recommendedName>
</protein>
<dbReference type="InterPro" id="IPR023214">
    <property type="entry name" value="HAD_sf"/>
</dbReference>
<dbReference type="Proteomes" id="UP000827721">
    <property type="component" value="Unassembled WGS sequence"/>
</dbReference>
<dbReference type="PIRSF" id="PIRSF002674">
    <property type="entry name" value="VSP"/>
    <property type="match status" value="1"/>
</dbReference>
<evidence type="ECO:0000313" key="6">
    <source>
        <dbReference type="Proteomes" id="UP000827721"/>
    </source>
</evidence>
<accession>A0ABQ8I6F3</accession>
<comment type="similarity">
    <text evidence="3">Belongs to the APS1/VSP family.</text>
</comment>
<dbReference type="InterPro" id="IPR005519">
    <property type="entry name" value="Acid_phosphat_B-like"/>
</dbReference>
<feature type="chain" id="PRO_5046656542" description="Acid phosphatase" evidence="4">
    <location>
        <begin position="23"/>
        <end position="298"/>
    </location>
</feature>
<gene>
    <name evidence="5" type="ORF">JRO89_XS04G0219900</name>
</gene>
<dbReference type="InterPro" id="IPR036412">
    <property type="entry name" value="HAD-like_sf"/>
</dbReference>
<organism evidence="5 6">
    <name type="scientific">Xanthoceras sorbifolium</name>
    <dbReference type="NCBI Taxonomy" id="99658"/>
    <lineage>
        <taxon>Eukaryota</taxon>
        <taxon>Viridiplantae</taxon>
        <taxon>Streptophyta</taxon>
        <taxon>Embryophyta</taxon>
        <taxon>Tracheophyta</taxon>
        <taxon>Spermatophyta</taxon>
        <taxon>Magnoliopsida</taxon>
        <taxon>eudicotyledons</taxon>
        <taxon>Gunneridae</taxon>
        <taxon>Pentapetalae</taxon>
        <taxon>rosids</taxon>
        <taxon>malvids</taxon>
        <taxon>Sapindales</taxon>
        <taxon>Sapindaceae</taxon>
        <taxon>Xanthoceroideae</taxon>
        <taxon>Xanthoceras</taxon>
    </lineage>
</organism>
<proteinExistence type="inferred from homology"/>
<feature type="signal peptide" evidence="4">
    <location>
        <begin position="1"/>
        <end position="22"/>
    </location>
</feature>
<dbReference type="CDD" id="cd07535">
    <property type="entry name" value="HAD_VSP"/>
    <property type="match status" value="1"/>
</dbReference>
<comment type="function">
    <text evidence="3">May function as somatic storage protein during early seedling development.</text>
</comment>
<reference evidence="5 6" key="1">
    <citation type="submission" date="2021-02" db="EMBL/GenBank/DDBJ databases">
        <title>Plant Genome Project.</title>
        <authorList>
            <person name="Zhang R.-G."/>
        </authorList>
    </citation>
    <scope>NUCLEOTIDE SEQUENCE [LARGE SCALE GENOMIC DNA]</scope>
    <source>
        <tissue evidence="5">Leaves</tissue>
    </source>
</reference>